<evidence type="ECO:0000256" key="1">
    <source>
        <dbReference type="ARBA" id="ARBA00022630"/>
    </source>
</evidence>
<evidence type="ECO:0000256" key="3">
    <source>
        <dbReference type="ARBA" id="ARBA00023002"/>
    </source>
</evidence>
<dbReference type="InterPro" id="IPR051260">
    <property type="entry name" value="Diverse_substr_monoxygenases"/>
</dbReference>
<dbReference type="Gene3D" id="3.20.20.30">
    <property type="entry name" value="Luciferase-like domain"/>
    <property type="match status" value="1"/>
</dbReference>
<sequence length="443" mass="48288">MAERQLHLNVNMLNAGFYGSAWRAAASEPDAFLTAAHYVKTARIAERGTFDAVFLADVPALSDRPEYRPFHALEPTLLLTAVAAATENIGLIATASTTYNEPYNIARRFATLDLVSGGRSGWNVVTTADAAASRNFGFDNVTAHATRYERAAEFTEVVTALWDSWEDDALVGDKASGQFLDLSKVHSIQHSGRHFSVKGPLNLPRSPQGHPVVVQAGGSEDGRELAARHAEAIFSVALTIEEGVSFSADIRRRAARYGRRPEAIVTLPGLATVIGSTDEEARRREDRLWSLIPGDYSLVRVAGIFKVDPANLDLDRPLPDAIELPVDGSQTFFRAMYDTARRDGLTVRQLLRKLGGGTGHRVIVGSPVEVADDIEAWFHAGAADGFNLMPDVLPDGLEIFVDEVVPILRKRGIFRHAYEGSTLRDHLGLAMPVNRNGARRIAS</sequence>
<organism evidence="8 9">
    <name type="scientific">Chenggangzhangella methanolivorans</name>
    <dbReference type="NCBI Taxonomy" id="1437009"/>
    <lineage>
        <taxon>Bacteria</taxon>
        <taxon>Pseudomonadati</taxon>
        <taxon>Pseudomonadota</taxon>
        <taxon>Alphaproteobacteria</taxon>
        <taxon>Hyphomicrobiales</taxon>
        <taxon>Methylopilaceae</taxon>
        <taxon>Chenggangzhangella</taxon>
    </lineage>
</organism>
<dbReference type="Pfam" id="PF00296">
    <property type="entry name" value="Bac_luciferase"/>
    <property type="match status" value="1"/>
</dbReference>
<dbReference type="AlphaFoldDB" id="A0A9E6RAB6"/>
<dbReference type="PIRSF" id="PIRSF000337">
    <property type="entry name" value="NTA_MOA"/>
    <property type="match status" value="1"/>
</dbReference>
<keyword evidence="1 6" id="KW-0285">Flavoprotein</keyword>
<reference evidence="8" key="1">
    <citation type="submission" date="2021-08" db="EMBL/GenBank/DDBJ databases">
        <authorList>
            <person name="Zhang H."/>
            <person name="Xu M."/>
            <person name="Yu Z."/>
            <person name="Yang L."/>
            <person name="Cai Y."/>
        </authorList>
    </citation>
    <scope>NUCLEOTIDE SEQUENCE</scope>
    <source>
        <strain evidence="8">CHL1</strain>
    </source>
</reference>
<dbReference type="InterPro" id="IPR016215">
    <property type="entry name" value="NTA_MOA"/>
</dbReference>
<keyword evidence="3" id="KW-0560">Oxidoreductase</keyword>
<feature type="binding site" evidence="6">
    <location>
        <position position="57"/>
    </location>
    <ligand>
        <name>FMN</name>
        <dbReference type="ChEBI" id="CHEBI:58210"/>
    </ligand>
</feature>
<feature type="binding site" evidence="6">
    <location>
        <position position="94"/>
    </location>
    <ligand>
        <name>FMN</name>
        <dbReference type="ChEBI" id="CHEBI:58210"/>
    </ligand>
</feature>
<keyword evidence="9" id="KW-1185">Reference proteome</keyword>
<feature type="domain" description="Luciferase-like" evidence="7">
    <location>
        <begin position="34"/>
        <end position="382"/>
    </location>
</feature>
<protein>
    <submittedName>
        <fullName evidence="8">LLM class flavin-dependent oxidoreductase</fullName>
    </submittedName>
</protein>
<dbReference type="RefSeq" id="WP_261403682.1">
    <property type="nucleotide sequence ID" value="NZ_CP081869.1"/>
</dbReference>
<proteinExistence type="inferred from homology"/>
<dbReference type="InterPro" id="IPR011251">
    <property type="entry name" value="Luciferase-like_dom"/>
</dbReference>
<feature type="binding site" evidence="6">
    <location>
        <position position="144"/>
    </location>
    <ligand>
        <name>FMN</name>
        <dbReference type="ChEBI" id="CHEBI:58210"/>
    </ligand>
</feature>
<dbReference type="CDD" id="cd01095">
    <property type="entry name" value="Nitrilotriacetate_monoxgenase"/>
    <property type="match status" value="1"/>
</dbReference>
<feature type="binding site" evidence="6">
    <location>
        <position position="148"/>
    </location>
    <ligand>
        <name>FMN</name>
        <dbReference type="ChEBI" id="CHEBI:58210"/>
    </ligand>
</feature>
<gene>
    <name evidence="8" type="ORF">K6K41_01730</name>
</gene>
<evidence type="ECO:0000256" key="5">
    <source>
        <dbReference type="ARBA" id="ARBA00033748"/>
    </source>
</evidence>
<dbReference type="GO" id="GO:0016705">
    <property type="term" value="F:oxidoreductase activity, acting on paired donors, with incorporation or reduction of molecular oxygen"/>
    <property type="evidence" value="ECO:0007669"/>
    <property type="project" value="InterPro"/>
</dbReference>
<feature type="binding site" evidence="6">
    <location>
        <position position="219"/>
    </location>
    <ligand>
        <name>FMN</name>
        <dbReference type="ChEBI" id="CHEBI:58210"/>
    </ligand>
</feature>
<evidence type="ECO:0000259" key="7">
    <source>
        <dbReference type="Pfam" id="PF00296"/>
    </source>
</evidence>
<keyword evidence="2 6" id="KW-0288">FMN</keyword>
<keyword evidence="4" id="KW-0503">Monooxygenase</keyword>
<comment type="similarity">
    <text evidence="5">Belongs to the NtaA/SnaA/DszA monooxygenase family.</text>
</comment>
<evidence type="ECO:0000256" key="4">
    <source>
        <dbReference type="ARBA" id="ARBA00023033"/>
    </source>
</evidence>
<dbReference type="NCBIfam" id="TIGR03860">
    <property type="entry name" value="FMN_nitrolo"/>
    <property type="match status" value="1"/>
</dbReference>
<evidence type="ECO:0000256" key="2">
    <source>
        <dbReference type="ARBA" id="ARBA00022643"/>
    </source>
</evidence>
<dbReference type="PANTHER" id="PTHR30011">
    <property type="entry name" value="ALKANESULFONATE MONOOXYGENASE-RELATED"/>
    <property type="match status" value="1"/>
</dbReference>
<dbReference type="SUPFAM" id="SSF51679">
    <property type="entry name" value="Bacterial luciferase-like"/>
    <property type="match status" value="1"/>
</dbReference>
<dbReference type="EMBL" id="CP081869">
    <property type="protein sequence ID" value="QZO00492.1"/>
    <property type="molecule type" value="Genomic_DNA"/>
</dbReference>
<dbReference type="KEGG" id="cmet:K6K41_01730"/>
<evidence type="ECO:0000256" key="6">
    <source>
        <dbReference type="PIRSR" id="PIRSR000337-1"/>
    </source>
</evidence>
<dbReference type="PANTHER" id="PTHR30011:SF16">
    <property type="entry name" value="C2H2 FINGER DOMAIN TRANSCRIPTION FACTOR (EUROFUNG)-RELATED"/>
    <property type="match status" value="1"/>
</dbReference>
<dbReference type="InterPro" id="IPR036661">
    <property type="entry name" value="Luciferase-like_sf"/>
</dbReference>
<evidence type="ECO:0000313" key="9">
    <source>
        <dbReference type="Proteomes" id="UP000825701"/>
    </source>
</evidence>
<evidence type="ECO:0000313" key="8">
    <source>
        <dbReference type="EMBL" id="QZO00492.1"/>
    </source>
</evidence>
<name>A0A9E6RAB6_9HYPH</name>
<dbReference type="GO" id="GO:0004497">
    <property type="term" value="F:monooxygenase activity"/>
    <property type="evidence" value="ECO:0007669"/>
    <property type="project" value="UniProtKB-KW"/>
</dbReference>
<accession>A0A9E6RAB6</accession>
<dbReference type="Proteomes" id="UP000825701">
    <property type="component" value="Chromosome"/>
</dbReference>